<dbReference type="InterPro" id="IPR013762">
    <property type="entry name" value="Integrase-like_cat_sf"/>
</dbReference>
<dbReference type="RefSeq" id="WP_397405899.1">
    <property type="nucleotide sequence ID" value="NZ_JBIRYI010000011.1"/>
</dbReference>
<dbReference type="SUPFAM" id="SSF56349">
    <property type="entry name" value="DNA breaking-rejoining enzymes"/>
    <property type="match status" value="1"/>
</dbReference>
<comment type="caution">
    <text evidence="3">The sequence shown here is derived from an EMBL/GenBank/DDBJ whole genome shotgun (WGS) entry which is preliminary data.</text>
</comment>
<dbReference type="InterPro" id="IPR002104">
    <property type="entry name" value="Integrase_catalytic"/>
</dbReference>
<protein>
    <submittedName>
        <fullName evidence="3">Site-specific integrase</fullName>
    </submittedName>
</protein>
<keyword evidence="1" id="KW-0233">DNA recombination</keyword>
<feature type="domain" description="Tyr recombinase" evidence="2">
    <location>
        <begin position="1"/>
        <end position="59"/>
    </location>
</feature>
<dbReference type="Proteomes" id="UP001611580">
    <property type="component" value="Unassembled WGS sequence"/>
</dbReference>
<evidence type="ECO:0000259" key="2">
    <source>
        <dbReference type="PROSITE" id="PS51898"/>
    </source>
</evidence>
<proteinExistence type="predicted"/>
<dbReference type="CDD" id="cd00397">
    <property type="entry name" value="DNA_BRE_C"/>
    <property type="match status" value="1"/>
</dbReference>
<organism evidence="3 4">
    <name type="scientific">Promicromonospora kroppenstedtii</name>
    <dbReference type="NCBI Taxonomy" id="440482"/>
    <lineage>
        <taxon>Bacteria</taxon>
        <taxon>Bacillati</taxon>
        <taxon>Actinomycetota</taxon>
        <taxon>Actinomycetes</taxon>
        <taxon>Micrococcales</taxon>
        <taxon>Promicromonosporaceae</taxon>
        <taxon>Promicromonospora</taxon>
    </lineage>
</organism>
<dbReference type="EMBL" id="JBIRYI010000011">
    <property type="protein sequence ID" value="MFI2488806.1"/>
    <property type="molecule type" value="Genomic_DNA"/>
</dbReference>
<evidence type="ECO:0000256" key="1">
    <source>
        <dbReference type="ARBA" id="ARBA00023172"/>
    </source>
</evidence>
<dbReference type="InterPro" id="IPR011010">
    <property type="entry name" value="DNA_brk_join_enz"/>
</dbReference>
<reference evidence="3 4" key="1">
    <citation type="submission" date="2024-10" db="EMBL/GenBank/DDBJ databases">
        <title>The Natural Products Discovery Center: Release of the First 8490 Sequenced Strains for Exploring Actinobacteria Biosynthetic Diversity.</title>
        <authorList>
            <person name="Kalkreuter E."/>
            <person name="Kautsar S.A."/>
            <person name="Yang D."/>
            <person name="Bader C.D."/>
            <person name="Teijaro C.N."/>
            <person name="Fluegel L."/>
            <person name="Davis C.M."/>
            <person name="Simpson J.R."/>
            <person name="Lauterbach L."/>
            <person name="Steele A.D."/>
            <person name="Gui C."/>
            <person name="Meng S."/>
            <person name="Li G."/>
            <person name="Viehrig K."/>
            <person name="Ye F."/>
            <person name="Su P."/>
            <person name="Kiefer A.F."/>
            <person name="Nichols A."/>
            <person name="Cepeda A.J."/>
            <person name="Yan W."/>
            <person name="Fan B."/>
            <person name="Jiang Y."/>
            <person name="Adhikari A."/>
            <person name="Zheng C.-J."/>
            <person name="Schuster L."/>
            <person name="Cowan T.M."/>
            <person name="Smanski M.J."/>
            <person name="Chevrette M.G."/>
            <person name="De Carvalho L.P.S."/>
            <person name="Shen B."/>
        </authorList>
    </citation>
    <scope>NUCLEOTIDE SEQUENCE [LARGE SCALE GENOMIC DNA]</scope>
    <source>
        <strain evidence="3 4">NPDC019481</strain>
    </source>
</reference>
<dbReference type="Pfam" id="PF00589">
    <property type="entry name" value="Phage_integrase"/>
    <property type="match status" value="1"/>
</dbReference>
<accession>A0ABW7XMQ9</accession>
<dbReference type="Gene3D" id="1.10.443.10">
    <property type="entry name" value="Intergrase catalytic core"/>
    <property type="match status" value="1"/>
</dbReference>
<name>A0ABW7XMQ9_9MICO</name>
<evidence type="ECO:0000313" key="4">
    <source>
        <dbReference type="Proteomes" id="UP001611580"/>
    </source>
</evidence>
<dbReference type="PROSITE" id="PS51898">
    <property type="entry name" value="TYR_RECOMBINASE"/>
    <property type="match status" value="1"/>
</dbReference>
<sequence>MGFVGFRIHDLRATALTNLLEAGVKLHVVRDIAGHSDLRVTNLYTRPHDDALNLAAAALNTYAARGR</sequence>
<evidence type="ECO:0000313" key="3">
    <source>
        <dbReference type="EMBL" id="MFI2488806.1"/>
    </source>
</evidence>
<gene>
    <name evidence="3" type="ORF">ACH47X_18000</name>
</gene>
<keyword evidence="4" id="KW-1185">Reference proteome</keyword>